<dbReference type="Gene3D" id="3.30.160.60">
    <property type="entry name" value="Classic Zinc Finger"/>
    <property type="match status" value="1"/>
</dbReference>
<evidence type="ECO:0000313" key="4">
    <source>
        <dbReference type="EMBL" id="KAF2036740.1"/>
    </source>
</evidence>
<feature type="domain" description="C2H2-type" evidence="3">
    <location>
        <begin position="267"/>
        <end position="297"/>
    </location>
</feature>
<evidence type="ECO:0000256" key="1">
    <source>
        <dbReference type="PROSITE-ProRule" id="PRU00042"/>
    </source>
</evidence>
<dbReference type="Proteomes" id="UP000799777">
    <property type="component" value="Unassembled WGS sequence"/>
</dbReference>
<feature type="region of interest" description="Disordered" evidence="2">
    <location>
        <begin position="135"/>
        <end position="169"/>
    </location>
</feature>
<dbReference type="OrthoDB" id="8922241at2759"/>
<dbReference type="AlphaFoldDB" id="A0A9P4HNH4"/>
<feature type="domain" description="C2H2-type" evidence="3">
    <location>
        <begin position="242"/>
        <end position="264"/>
    </location>
</feature>
<feature type="compositionally biased region" description="Polar residues" evidence="2">
    <location>
        <begin position="348"/>
        <end position="357"/>
    </location>
</feature>
<gene>
    <name evidence="4" type="ORF">EK21DRAFT_83677</name>
</gene>
<sequence>MMHSCFAMWGRNTTKAQGKPPCAHGGQEGSQANLHYTDGTFLCYADFDPAFLIGVDNDLSAAQTEYITTYSSNDPYQVPLKLSRHSSPGPETGEATRLDLSIGFLNAVAHTHVETALRDASDQIVFPYTLNISSDNPDTKSTSSPPSNQSSIRQASLSPPTSDCGSIPKPQRVKSLHLRQADIPLPQLVGSSCRHERHSTTSTSCNDCFAQSFIRSPAHILRQTSCSASRAPVPIPRATRLLSCPACPLGFAQERDLSQHIKSHERFACSHFGCDKSYTDKGSLPKHKVSKHPNPGDTRHHCKWCSYESPRRPYVLRHMEKCKFKTQPKCEDNEKDDGIDLSAPDNLNGHNTLSVLT</sequence>
<dbReference type="PROSITE" id="PS50157">
    <property type="entry name" value="ZINC_FINGER_C2H2_2"/>
    <property type="match status" value="2"/>
</dbReference>
<feature type="compositionally biased region" description="Basic and acidic residues" evidence="2">
    <location>
        <begin position="328"/>
        <end position="338"/>
    </location>
</feature>
<evidence type="ECO:0000256" key="2">
    <source>
        <dbReference type="SAM" id="MobiDB-lite"/>
    </source>
</evidence>
<proteinExistence type="predicted"/>
<keyword evidence="1" id="KW-0862">Zinc</keyword>
<evidence type="ECO:0000313" key="5">
    <source>
        <dbReference type="Proteomes" id="UP000799777"/>
    </source>
</evidence>
<organism evidence="4 5">
    <name type="scientific">Setomelanomma holmii</name>
    <dbReference type="NCBI Taxonomy" id="210430"/>
    <lineage>
        <taxon>Eukaryota</taxon>
        <taxon>Fungi</taxon>
        <taxon>Dikarya</taxon>
        <taxon>Ascomycota</taxon>
        <taxon>Pezizomycotina</taxon>
        <taxon>Dothideomycetes</taxon>
        <taxon>Pleosporomycetidae</taxon>
        <taxon>Pleosporales</taxon>
        <taxon>Pleosporineae</taxon>
        <taxon>Phaeosphaeriaceae</taxon>
        <taxon>Setomelanomma</taxon>
    </lineage>
</organism>
<protein>
    <recommendedName>
        <fullName evidence="3">C2H2-type domain-containing protein</fullName>
    </recommendedName>
</protein>
<dbReference type="InterPro" id="IPR013087">
    <property type="entry name" value="Znf_C2H2_type"/>
</dbReference>
<evidence type="ECO:0000259" key="3">
    <source>
        <dbReference type="PROSITE" id="PS50157"/>
    </source>
</evidence>
<reference evidence="4" key="1">
    <citation type="journal article" date="2020" name="Stud. Mycol.">
        <title>101 Dothideomycetes genomes: a test case for predicting lifestyles and emergence of pathogens.</title>
        <authorList>
            <person name="Haridas S."/>
            <person name="Albert R."/>
            <person name="Binder M."/>
            <person name="Bloem J."/>
            <person name="Labutti K."/>
            <person name="Salamov A."/>
            <person name="Andreopoulos B."/>
            <person name="Baker S."/>
            <person name="Barry K."/>
            <person name="Bills G."/>
            <person name="Bluhm B."/>
            <person name="Cannon C."/>
            <person name="Castanera R."/>
            <person name="Culley D."/>
            <person name="Daum C."/>
            <person name="Ezra D."/>
            <person name="Gonzalez J."/>
            <person name="Henrissat B."/>
            <person name="Kuo A."/>
            <person name="Liang C."/>
            <person name="Lipzen A."/>
            <person name="Lutzoni F."/>
            <person name="Magnuson J."/>
            <person name="Mondo S."/>
            <person name="Nolan M."/>
            <person name="Ohm R."/>
            <person name="Pangilinan J."/>
            <person name="Park H.-J."/>
            <person name="Ramirez L."/>
            <person name="Alfaro M."/>
            <person name="Sun H."/>
            <person name="Tritt A."/>
            <person name="Yoshinaga Y."/>
            <person name="Zwiers L.-H."/>
            <person name="Turgeon B."/>
            <person name="Goodwin S."/>
            <person name="Spatafora J."/>
            <person name="Crous P."/>
            <person name="Grigoriev I."/>
        </authorList>
    </citation>
    <scope>NUCLEOTIDE SEQUENCE</scope>
    <source>
        <strain evidence="4">CBS 110217</strain>
    </source>
</reference>
<accession>A0A9P4HNH4</accession>
<comment type="caution">
    <text evidence="4">The sequence shown here is derived from an EMBL/GenBank/DDBJ whole genome shotgun (WGS) entry which is preliminary data.</text>
</comment>
<feature type="compositionally biased region" description="Polar residues" evidence="2">
    <location>
        <begin position="152"/>
        <end position="164"/>
    </location>
</feature>
<dbReference type="SMART" id="SM00355">
    <property type="entry name" value="ZnF_C2H2"/>
    <property type="match status" value="3"/>
</dbReference>
<dbReference type="EMBL" id="ML978154">
    <property type="protein sequence ID" value="KAF2036740.1"/>
    <property type="molecule type" value="Genomic_DNA"/>
</dbReference>
<dbReference type="PROSITE" id="PS00028">
    <property type="entry name" value="ZINC_FINGER_C2H2_1"/>
    <property type="match status" value="2"/>
</dbReference>
<feature type="compositionally biased region" description="Low complexity" evidence="2">
    <location>
        <begin position="141"/>
        <end position="151"/>
    </location>
</feature>
<feature type="region of interest" description="Disordered" evidence="2">
    <location>
        <begin position="328"/>
        <end position="357"/>
    </location>
</feature>
<name>A0A9P4HNH4_9PLEO</name>
<dbReference type="GO" id="GO:0008270">
    <property type="term" value="F:zinc ion binding"/>
    <property type="evidence" value="ECO:0007669"/>
    <property type="project" value="UniProtKB-KW"/>
</dbReference>
<keyword evidence="5" id="KW-1185">Reference proteome</keyword>
<keyword evidence="1" id="KW-0863">Zinc-finger</keyword>
<keyword evidence="1" id="KW-0479">Metal-binding</keyword>